<organism evidence="15">
    <name type="scientific">Hymenolepis diminuta</name>
    <name type="common">Rat tapeworm</name>
    <dbReference type="NCBI Taxonomy" id="6216"/>
    <lineage>
        <taxon>Eukaryota</taxon>
        <taxon>Metazoa</taxon>
        <taxon>Spiralia</taxon>
        <taxon>Lophotrochozoa</taxon>
        <taxon>Platyhelminthes</taxon>
        <taxon>Cestoda</taxon>
        <taxon>Eucestoda</taxon>
        <taxon>Cyclophyllidea</taxon>
        <taxon>Hymenolepididae</taxon>
        <taxon>Hymenolepis</taxon>
    </lineage>
</organism>
<sequence>MLDLIWGYVLFILAIIPITVYFNQLLFFIFAFYVAIRKFYKKSNAPLEYLPGVTIVKPLTGVDPLLEANIISHMELRYPNFEIVFCVEDPNDPAIELVESIFRKYPNVDARLIIGGNGNVINPMVNNFLPGYESAKYDLVWISTSRIKASTDIIVDLVRKLEDPRVALVHQIPYVCDQRGFMNAIEKVCFGCALGRSAIALNHMSMLCFTGMSYILRKSVLDKFGGFARFGKFLAEDYFFSKELFEKQVVFSLTPSQFSLMFLVFDVSGYKIALSAYPAQQNVANVTLDVYITRMVRWLRLRLNMLTIVAALFEPMIECLNLGVLMIFSLGYLFGISGFTTMAGGSPPFNIVTFFFAWWAREILTYFVYFKAILHPRTVRWGKNTYHLSLGGHTELLHGPNGSSSTKNANNISSHNGGIGAPPKRNKSIDQLPLLSNEATPVASQTRVATATGTLPKTFAGIATAMNSEHAWRHFAQNGYIRGSLDHQHIALISDA</sequence>
<evidence type="ECO:0000313" key="14">
    <source>
        <dbReference type="Proteomes" id="UP000274504"/>
    </source>
</evidence>
<dbReference type="PANTHER" id="PTHR12726:SF0">
    <property type="entry name" value="CERAMIDE GLUCOSYLTRANSFERASE"/>
    <property type="match status" value="1"/>
</dbReference>
<dbReference type="Proteomes" id="UP000274504">
    <property type="component" value="Unassembled WGS sequence"/>
</dbReference>
<evidence type="ECO:0000256" key="2">
    <source>
        <dbReference type="ARBA" id="ARBA00004760"/>
    </source>
</evidence>
<dbReference type="GO" id="GO:0008120">
    <property type="term" value="F:ceramide glucosyltransferase activity"/>
    <property type="evidence" value="ECO:0007669"/>
    <property type="project" value="UniProtKB-EC"/>
</dbReference>
<evidence type="ECO:0000313" key="15">
    <source>
        <dbReference type="WBParaSite" id="HDID_0000414201-mRNA-1"/>
    </source>
</evidence>
<evidence type="ECO:0000256" key="10">
    <source>
        <dbReference type="ARBA" id="ARBA00023136"/>
    </source>
</evidence>
<accession>A0A0R3SGU0</accession>
<dbReference type="PANTHER" id="PTHR12726">
    <property type="entry name" value="CERAMIDE GLUCOSYLTRANSFERASE"/>
    <property type="match status" value="1"/>
</dbReference>
<evidence type="ECO:0000256" key="3">
    <source>
        <dbReference type="ARBA" id="ARBA00004991"/>
    </source>
</evidence>
<keyword evidence="6" id="KW-0328">Glycosyltransferase</keyword>
<evidence type="ECO:0000256" key="12">
    <source>
        <dbReference type="SAM" id="Phobius"/>
    </source>
</evidence>
<evidence type="ECO:0000256" key="5">
    <source>
        <dbReference type="ARBA" id="ARBA00012699"/>
    </source>
</evidence>
<keyword evidence="8 12" id="KW-0812">Transmembrane</keyword>
<dbReference type="SUPFAM" id="SSF53448">
    <property type="entry name" value="Nucleotide-diphospho-sugar transferases"/>
    <property type="match status" value="1"/>
</dbReference>
<protein>
    <recommendedName>
        <fullName evidence="5">ceramide glucosyltransferase</fullName>
        <ecNumber evidence="5">2.4.1.80</ecNumber>
    </recommendedName>
</protein>
<evidence type="ECO:0000256" key="7">
    <source>
        <dbReference type="ARBA" id="ARBA00022679"/>
    </source>
</evidence>
<comment type="pathway">
    <text evidence="3">Sphingolipid metabolism.</text>
</comment>
<feature type="transmembrane region" description="Helical" evidence="12">
    <location>
        <begin position="348"/>
        <end position="370"/>
    </location>
</feature>
<gene>
    <name evidence="13" type="ORF">HDID_LOCUS4140</name>
</gene>
<feature type="region of interest" description="Disordered" evidence="11">
    <location>
        <begin position="399"/>
        <end position="424"/>
    </location>
</feature>
<dbReference type="GO" id="GO:0006679">
    <property type="term" value="P:glucosylceramide biosynthetic process"/>
    <property type="evidence" value="ECO:0007669"/>
    <property type="project" value="TreeGrafter"/>
</dbReference>
<feature type="transmembrane region" description="Helical" evidence="12">
    <location>
        <begin position="6"/>
        <end position="36"/>
    </location>
</feature>
<dbReference type="CDD" id="cd02520">
    <property type="entry name" value="Glucosylceramide_synthase"/>
    <property type="match status" value="1"/>
</dbReference>
<dbReference type="STRING" id="6216.A0A0R3SGU0"/>
<dbReference type="Pfam" id="PF13506">
    <property type="entry name" value="Glyco_transf_21"/>
    <property type="match status" value="1"/>
</dbReference>
<evidence type="ECO:0000256" key="6">
    <source>
        <dbReference type="ARBA" id="ARBA00022676"/>
    </source>
</evidence>
<keyword evidence="7" id="KW-0808">Transferase</keyword>
<comment type="subcellular location">
    <subcellularLocation>
        <location evidence="1">Membrane</location>
        <topology evidence="1">Multi-pass membrane protein</topology>
    </subcellularLocation>
</comment>
<reference evidence="13 14" key="2">
    <citation type="submission" date="2018-11" db="EMBL/GenBank/DDBJ databases">
        <authorList>
            <consortium name="Pathogen Informatics"/>
        </authorList>
    </citation>
    <scope>NUCLEOTIDE SEQUENCE [LARGE SCALE GENOMIC DNA]</scope>
</reference>
<evidence type="ECO:0000256" key="4">
    <source>
        <dbReference type="ARBA" id="ARBA00006739"/>
    </source>
</evidence>
<feature type="compositionally biased region" description="Polar residues" evidence="11">
    <location>
        <begin position="401"/>
        <end position="416"/>
    </location>
</feature>
<evidence type="ECO:0000256" key="11">
    <source>
        <dbReference type="SAM" id="MobiDB-lite"/>
    </source>
</evidence>
<dbReference type="InterPro" id="IPR029044">
    <property type="entry name" value="Nucleotide-diphossugar_trans"/>
</dbReference>
<dbReference type="AlphaFoldDB" id="A0A0R3SGU0"/>
<dbReference type="UniPathway" id="UPA00222"/>
<dbReference type="GO" id="GO:0016020">
    <property type="term" value="C:membrane"/>
    <property type="evidence" value="ECO:0007669"/>
    <property type="project" value="UniProtKB-SubCell"/>
</dbReference>
<proteinExistence type="inferred from homology"/>
<dbReference type="InterPro" id="IPR025993">
    <property type="entry name" value="Ceramide_glucosylTrfase"/>
</dbReference>
<keyword evidence="10 12" id="KW-0472">Membrane</keyword>
<dbReference type="EMBL" id="UYSG01001466">
    <property type="protein sequence ID" value="VDL44430.1"/>
    <property type="molecule type" value="Genomic_DNA"/>
</dbReference>
<name>A0A0R3SGU0_HYMDI</name>
<dbReference type="WBParaSite" id="HDID_0000414201-mRNA-1">
    <property type="protein sequence ID" value="HDID_0000414201-mRNA-1"/>
    <property type="gene ID" value="HDID_0000414201"/>
</dbReference>
<keyword evidence="9 12" id="KW-1133">Transmembrane helix</keyword>
<dbReference type="Gene3D" id="3.90.550.10">
    <property type="entry name" value="Spore Coat Polysaccharide Biosynthesis Protein SpsA, Chain A"/>
    <property type="match status" value="1"/>
</dbReference>
<dbReference type="OrthoDB" id="1483400at2759"/>
<evidence type="ECO:0000256" key="9">
    <source>
        <dbReference type="ARBA" id="ARBA00022989"/>
    </source>
</evidence>
<evidence type="ECO:0000313" key="13">
    <source>
        <dbReference type="EMBL" id="VDL44430.1"/>
    </source>
</evidence>
<dbReference type="EC" id="2.4.1.80" evidence="5"/>
<comment type="pathway">
    <text evidence="2">Lipid metabolism; sphingolipid metabolism.</text>
</comment>
<comment type="similarity">
    <text evidence="4">Belongs to the glycosyltransferase 2 family.</text>
</comment>
<reference evidence="15" key="1">
    <citation type="submission" date="2016-03" db="UniProtKB">
        <authorList>
            <consortium name="WormBaseParasite"/>
        </authorList>
    </citation>
    <scope>IDENTIFICATION</scope>
</reference>
<evidence type="ECO:0000256" key="8">
    <source>
        <dbReference type="ARBA" id="ARBA00022692"/>
    </source>
</evidence>
<evidence type="ECO:0000256" key="1">
    <source>
        <dbReference type="ARBA" id="ARBA00004141"/>
    </source>
</evidence>